<feature type="binding site" evidence="10">
    <location>
        <position position="112"/>
    </location>
    <ligand>
        <name>L-glutamate</name>
        <dbReference type="ChEBI" id="CHEBI:29985"/>
    </ligand>
</feature>
<comment type="catalytic activity">
    <reaction evidence="2 11">
        <text>glutathione + H2O = L-cysteinylglycine + L-glutamate</text>
        <dbReference type="Rhea" id="RHEA:28807"/>
        <dbReference type="ChEBI" id="CHEBI:15377"/>
        <dbReference type="ChEBI" id="CHEBI:29985"/>
        <dbReference type="ChEBI" id="CHEBI:57925"/>
        <dbReference type="ChEBI" id="CHEBI:61694"/>
        <dbReference type="EC" id="3.4.19.13"/>
    </reaction>
</comment>
<feature type="binding site" evidence="10">
    <location>
        <position position="473"/>
    </location>
    <ligand>
        <name>L-glutamate</name>
        <dbReference type="ChEBI" id="CHEBI:29985"/>
    </ligand>
</feature>
<evidence type="ECO:0000256" key="11">
    <source>
        <dbReference type="RuleBase" id="RU368036"/>
    </source>
</evidence>
<dbReference type="RefSeq" id="WP_183194771.1">
    <property type="nucleotide sequence ID" value="NZ_JACIDA010000001.1"/>
</dbReference>
<dbReference type="EC" id="2.3.2.2" evidence="11"/>
<evidence type="ECO:0000256" key="10">
    <source>
        <dbReference type="PIRSR" id="PIRSR600101-2"/>
    </source>
</evidence>
<comment type="similarity">
    <text evidence="3 11">Belongs to the gamma-glutamyltransferase family.</text>
</comment>
<organism evidence="13 14">
    <name type="scientific">Brevundimonas mediterranea</name>
    <dbReference type="NCBI Taxonomy" id="74329"/>
    <lineage>
        <taxon>Bacteria</taxon>
        <taxon>Pseudomonadati</taxon>
        <taxon>Pseudomonadota</taxon>
        <taxon>Alphaproteobacteria</taxon>
        <taxon>Caulobacterales</taxon>
        <taxon>Caulobacteraceae</taxon>
        <taxon>Brevundimonas</taxon>
    </lineage>
</organism>
<dbReference type="InterPro" id="IPR000101">
    <property type="entry name" value="GGT_peptidase"/>
</dbReference>
<dbReference type="PANTHER" id="PTHR43199:SF1">
    <property type="entry name" value="GLUTATHIONE HYDROLASE PROENZYME"/>
    <property type="match status" value="1"/>
</dbReference>
<dbReference type="SUPFAM" id="SSF56235">
    <property type="entry name" value="N-terminal nucleophile aminohydrolases (Ntn hydrolases)"/>
    <property type="match status" value="1"/>
</dbReference>
<evidence type="ECO:0000256" key="5">
    <source>
        <dbReference type="ARBA" id="ARBA00022801"/>
    </source>
</evidence>
<gene>
    <name evidence="13" type="ORF">GGR11_000005</name>
</gene>
<accession>A0A7W6EY32</accession>
<dbReference type="Pfam" id="PF01019">
    <property type="entry name" value="G_glu_transpept"/>
    <property type="match status" value="1"/>
</dbReference>
<dbReference type="Proteomes" id="UP000532936">
    <property type="component" value="Unassembled WGS sequence"/>
</dbReference>
<dbReference type="AlphaFoldDB" id="A0A7W6EY32"/>
<feature type="chain" id="PRO_5030774876" description="Glutathione hydrolase proenzyme" evidence="12">
    <location>
        <begin position="25"/>
        <end position="568"/>
    </location>
</feature>
<reference evidence="13 14" key="1">
    <citation type="submission" date="2020-08" db="EMBL/GenBank/DDBJ databases">
        <title>Genomic Encyclopedia of Type Strains, Phase IV (KMG-IV): sequencing the most valuable type-strain genomes for metagenomic binning, comparative biology and taxonomic classification.</title>
        <authorList>
            <person name="Goeker M."/>
        </authorList>
    </citation>
    <scope>NUCLEOTIDE SEQUENCE [LARGE SCALE GENOMIC DNA]</scope>
    <source>
        <strain evidence="13 14">DSM 14878</strain>
    </source>
</reference>
<evidence type="ECO:0000256" key="2">
    <source>
        <dbReference type="ARBA" id="ARBA00001089"/>
    </source>
</evidence>
<feature type="binding site" evidence="10">
    <location>
        <begin position="451"/>
        <end position="452"/>
    </location>
    <ligand>
        <name>L-glutamate</name>
        <dbReference type="ChEBI" id="CHEBI:29985"/>
    </ligand>
</feature>
<keyword evidence="5 11" id="KW-0378">Hydrolase</keyword>
<comment type="subunit">
    <text evidence="11">This enzyme consists of two polypeptide chains, which are synthesized in precursor form from a single polypeptide.</text>
</comment>
<evidence type="ECO:0000256" key="7">
    <source>
        <dbReference type="ARBA" id="ARBA00023315"/>
    </source>
</evidence>
<keyword evidence="6 11" id="KW-0865">Zymogen</keyword>
<dbReference type="EMBL" id="JACIDA010000001">
    <property type="protein sequence ID" value="MBB3870491.1"/>
    <property type="molecule type" value="Genomic_DNA"/>
</dbReference>
<feature type="active site" description="Nucleophile" evidence="9">
    <location>
        <position position="384"/>
    </location>
</feature>
<evidence type="ECO:0000256" key="1">
    <source>
        <dbReference type="ARBA" id="ARBA00001049"/>
    </source>
</evidence>
<evidence type="ECO:0000313" key="13">
    <source>
        <dbReference type="EMBL" id="MBB3870491.1"/>
    </source>
</evidence>
<dbReference type="PANTHER" id="PTHR43199">
    <property type="entry name" value="GLUTATHIONE HYDROLASE"/>
    <property type="match status" value="1"/>
</dbReference>
<dbReference type="GO" id="GO:0006750">
    <property type="term" value="P:glutathione biosynthetic process"/>
    <property type="evidence" value="ECO:0007669"/>
    <property type="project" value="UniProtKB-KW"/>
</dbReference>
<sequence length="568" mass="60368">MSRLYSLLPAFLAALLALAPCVQAQEQPEALLNYESVHHPVISTTGLVVSQNDIASRVGADILARGGNAVDAAVATGFALAVTLPRAGNLGGDGFMLVYVAAEGRTYALDYRSVAPLAAKPALYDQEPRDARYGYRASGVPGSVAGLAHAHARWGRLPWAELIEPARKLAADGVTLSHDSAYALSWSKDVLGHWEAGRGIFLQTGGAPWRPGDTLVQSDLAWTLGEIQRDGADAFYRGAVADRIVASMQAHGGLITHEDLARYQPIERAPIETEYRGHRVVTMPPSSAGGVMLLELLNLVERFDLKAMGADTAASLHVMSEAMKLAQLDRTRYIGDPDFSTLPTAQLTSQAYADRRSSLISTDSLLPAPSLVPGDPWEVEGIDTTHFSVVDSEGNAVSNTYTLGSSFGSGAVVDGAGFLLNDQMKNFNRRMRADGRPVTANGMEPGKRMISTMAPTIVFQDGRPWLVTGTPGGSTIPNSLFQLIVNTVDHGMNLAEATTTPRVHQDGATGDLQVESGLNRDTIRLLEALGHKVVVGQTIGSSQSILIGDGMLMGAADPRRPDSAAIMP</sequence>
<dbReference type="UniPathway" id="UPA00204"/>
<comment type="pathway">
    <text evidence="11">Sulfur metabolism; glutathione metabolism.</text>
</comment>
<dbReference type="InterPro" id="IPR051792">
    <property type="entry name" value="GGT_bact"/>
</dbReference>
<evidence type="ECO:0000256" key="12">
    <source>
        <dbReference type="SAM" id="SignalP"/>
    </source>
</evidence>
<keyword evidence="7 11" id="KW-0012">Acyltransferase</keyword>
<keyword evidence="11" id="KW-0317">Glutathione biosynthesis</keyword>
<dbReference type="Gene3D" id="3.60.20.40">
    <property type="match status" value="1"/>
</dbReference>
<feature type="signal peptide" evidence="12">
    <location>
        <begin position="1"/>
        <end position="24"/>
    </location>
</feature>
<evidence type="ECO:0000313" key="14">
    <source>
        <dbReference type="Proteomes" id="UP000532936"/>
    </source>
</evidence>
<keyword evidence="4 11" id="KW-0808">Transferase</keyword>
<evidence type="ECO:0000256" key="9">
    <source>
        <dbReference type="PIRSR" id="PIRSR600101-1"/>
    </source>
</evidence>
<comment type="caution">
    <text evidence="13">The sequence shown here is derived from an EMBL/GenBank/DDBJ whole genome shotgun (WGS) entry which is preliminary data.</text>
</comment>
<proteinExistence type="inferred from homology"/>
<keyword evidence="12" id="KW-0732">Signal</keyword>
<dbReference type="GO" id="GO:0103068">
    <property type="term" value="F:leukotriene C4 gamma-glutamyl transferase activity"/>
    <property type="evidence" value="ECO:0007669"/>
    <property type="project" value="UniProtKB-EC"/>
</dbReference>
<evidence type="ECO:0000256" key="4">
    <source>
        <dbReference type="ARBA" id="ARBA00022679"/>
    </source>
</evidence>
<evidence type="ECO:0000256" key="6">
    <source>
        <dbReference type="ARBA" id="ARBA00023145"/>
    </source>
</evidence>
<dbReference type="PRINTS" id="PR01210">
    <property type="entry name" value="GGTRANSPTASE"/>
</dbReference>
<protein>
    <recommendedName>
        <fullName evidence="11">Glutathione hydrolase proenzyme</fullName>
        <ecNumber evidence="11">2.3.2.2</ecNumber>
        <ecNumber evidence="11">3.4.19.13</ecNumber>
    </recommendedName>
    <component>
        <recommendedName>
            <fullName evidence="11">Glutathione hydrolase large chain</fullName>
        </recommendedName>
    </component>
    <component>
        <recommendedName>
            <fullName evidence="11">Glutathione hydrolase small chain</fullName>
        </recommendedName>
    </component>
</protein>
<dbReference type="InterPro" id="IPR043137">
    <property type="entry name" value="GGT_ssub_C"/>
</dbReference>
<dbReference type="EC" id="3.4.19.13" evidence="11"/>
<comment type="catalytic activity">
    <reaction evidence="1 11">
        <text>an S-substituted glutathione + H2O = an S-substituted L-cysteinylglycine + L-glutamate</text>
        <dbReference type="Rhea" id="RHEA:59468"/>
        <dbReference type="ChEBI" id="CHEBI:15377"/>
        <dbReference type="ChEBI" id="CHEBI:29985"/>
        <dbReference type="ChEBI" id="CHEBI:90779"/>
        <dbReference type="ChEBI" id="CHEBI:143103"/>
        <dbReference type="EC" id="3.4.19.13"/>
    </reaction>
</comment>
<dbReference type="Gene3D" id="1.10.246.130">
    <property type="match status" value="1"/>
</dbReference>
<dbReference type="InterPro" id="IPR043138">
    <property type="entry name" value="GGT_lsub"/>
</dbReference>
<evidence type="ECO:0000256" key="8">
    <source>
        <dbReference type="ARBA" id="ARBA00047417"/>
    </source>
</evidence>
<dbReference type="NCBIfam" id="TIGR00066">
    <property type="entry name" value="g_glut_trans"/>
    <property type="match status" value="1"/>
</dbReference>
<comment type="PTM">
    <text evidence="11">Cleaved by autocatalysis into a large and a small subunit.</text>
</comment>
<dbReference type="GO" id="GO:0006751">
    <property type="term" value="P:glutathione catabolic process"/>
    <property type="evidence" value="ECO:0007669"/>
    <property type="project" value="UniProtKB-UniRule"/>
</dbReference>
<comment type="catalytic activity">
    <reaction evidence="8 11">
        <text>an N-terminal (5-L-glutamyl)-[peptide] + an alpha-amino acid = 5-L-glutamyl amino acid + an N-terminal L-alpha-aminoacyl-[peptide]</text>
        <dbReference type="Rhea" id="RHEA:23904"/>
        <dbReference type="Rhea" id="RHEA-COMP:9780"/>
        <dbReference type="Rhea" id="RHEA-COMP:9795"/>
        <dbReference type="ChEBI" id="CHEBI:77644"/>
        <dbReference type="ChEBI" id="CHEBI:78597"/>
        <dbReference type="ChEBI" id="CHEBI:78599"/>
        <dbReference type="ChEBI" id="CHEBI:78608"/>
        <dbReference type="EC" id="2.3.2.2"/>
    </reaction>
</comment>
<name>A0A7W6EY32_9CAUL</name>
<dbReference type="GO" id="GO:0036374">
    <property type="term" value="F:glutathione hydrolase activity"/>
    <property type="evidence" value="ECO:0007669"/>
    <property type="project" value="UniProtKB-UniRule"/>
</dbReference>
<dbReference type="InterPro" id="IPR029055">
    <property type="entry name" value="Ntn_hydrolases_N"/>
</dbReference>
<evidence type="ECO:0000256" key="3">
    <source>
        <dbReference type="ARBA" id="ARBA00009381"/>
    </source>
</evidence>